<dbReference type="PROSITE" id="PS50968">
    <property type="entry name" value="BIOTINYL_LIPOYL"/>
    <property type="match status" value="1"/>
</dbReference>
<feature type="domain" description="Lipoyl-binding" evidence="2">
    <location>
        <begin position="2"/>
        <end position="77"/>
    </location>
</feature>
<dbReference type="InterPro" id="IPR000089">
    <property type="entry name" value="Biotin_lipoyl"/>
</dbReference>
<dbReference type="PANTHER" id="PTHR23151:SF90">
    <property type="entry name" value="DIHYDROLIPOYLLYSINE-RESIDUE ACETYLTRANSFERASE COMPONENT OF PYRUVATE DEHYDROGENASE COMPLEX, MITOCHONDRIAL-RELATED"/>
    <property type="match status" value="1"/>
</dbReference>
<dbReference type="EMBL" id="CAEZTU010000042">
    <property type="protein sequence ID" value="CAB4580234.1"/>
    <property type="molecule type" value="Genomic_DNA"/>
</dbReference>
<dbReference type="GO" id="GO:0045254">
    <property type="term" value="C:pyruvate dehydrogenase complex"/>
    <property type="evidence" value="ECO:0007669"/>
    <property type="project" value="InterPro"/>
</dbReference>
<evidence type="ECO:0000256" key="1">
    <source>
        <dbReference type="ARBA" id="ARBA00022823"/>
    </source>
</evidence>
<organism evidence="3">
    <name type="scientific">freshwater metagenome</name>
    <dbReference type="NCBI Taxonomy" id="449393"/>
    <lineage>
        <taxon>unclassified sequences</taxon>
        <taxon>metagenomes</taxon>
        <taxon>ecological metagenomes</taxon>
    </lineage>
</organism>
<dbReference type="PROSITE" id="PS00189">
    <property type="entry name" value="LIPOYL"/>
    <property type="match status" value="1"/>
</dbReference>
<evidence type="ECO:0000313" key="3">
    <source>
        <dbReference type="EMBL" id="CAB4580234.1"/>
    </source>
</evidence>
<dbReference type="InterPro" id="IPR003016">
    <property type="entry name" value="2-oxoA_DH_lipoyl-BS"/>
</dbReference>
<proteinExistence type="predicted"/>
<protein>
    <submittedName>
        <fullName evidence="3">Unannotated protein</fullName>
    </submittedName>
</protein>
<dbReference type="PANTHER" id="PTHR23151">
    <property type="entry name" value="DIHYDROLIPOAMIDE ACETYL/SUCCINYL-TRANSFERASE-RELATED"/>
    <property type="match status" value="1"/>
</dbReference>
<dbReference type="Gene3D" id="2.40.50.100">
    <property type="match status" value="1"/>
</dbReference>
<accession>A0A6J6EZX7</accession>
<dbReference type="CDD" id="cd06849">
    <property type="entry name" value="lipoyl_domain"/>
    <property type="match status" value="1"/>
</dbReference>
<reference evidence="3" key="1">
    <citation type="submission" date="2020-05" db="EMBL/GenBank/DDBJ databases">
        <authorList>
            <person name="Chiriac C."/>
            <person name="Salcher M."/>
            <person name="Ghai R."/>
            <person name="Kavagutti S V."/>
        </authorList>
    </citation>
    <scope>NUCLEOTIDE SEQUENCE</scope>
</reference>
<gene>
    <name evidence="3" type="ORF">UFOPK1740_00875</name>
</gene>
<name>A0A6J6EZX7_9ZZZZ</name>
<dbReference type="SUPFAM" id="SSF51230">
    <property type="entry name" value="Single hybrid motif"/>
    <property type="match status" value="1"/>
</dbReference>
<evidence type="ECO:0000259" key="2">
    <source>
        <dbReference type="PROSITE" id="PS50968"/>
    </source>
</evidence>
<dbReference type="InterPro" id="IPR045257">
    <property type="entry name" value="E2/Pdx1"/>
</dbReference>
<dbReference type="AlphaFoldDB" id="A0A6J6EZX7"/>
<dbReference type="Pfam" id="PF00364">
    <property type="entry name" value="Biotin_lipoyl"/>
    <property type="match status" value="1"/>
</dbReference>
<dbReference type="GO" id="GO:0006086">
    <property type="term" value="P:pyruvate decarboxylation to acetyl-CoA"/>
    <property type="evidence" value="ECO:0007669"/>
    <property type="project" value="InterPro"/>
</dbReference>
<dbReference type="InterPro" id="IPR011053">
    <property type="entry name" value="Single_hybrid_motif"/>
</dbReference>
<keyword evidence="1" id="KW-0450">Lipoyl</keyword>
<sequence length="83" mass="8874">MAIEIRLPALGQTADEMEILSWIKQIGDRVSVAEALLVVETDKAQVEVESPDEGILIKIVAEPGQVLKTGDLVAYLGAEGETV</sequence>